<evidence type="ECO:0000256" key="3">
    <source>
        <dbReference type="ARBA" id="ARBA00023125"/>
    </source>
</evidence>
<feature type="region of interest" description="Disordered" evidence="6">
    <location>
        <begin position="1"/>
        <end position="173"/>
    </location>
</feature>
<feature type="region of interest" description="Disordered" evidence="6">
    <location>
        <begin position="191"/>
        <end position="312"/>
    </location>
</feature>
<feature type="compositionally biased region" description="Low complexity" evidence="6">
    <location>
        <begin position="222"/>
        <end position="239"/>
    </location>
</feature>
<feature type="compositionally biased region" description="Gly residues" evidence="6">
    <location>
        <begin position="48"/>
        <end position="63"/>
    </location>
</feature>
<name>A0A0C3BXD0_HEBCY</name>
<keyword evidence="2" id="KW-0805">Transcription regulation</keyword>
<feature type="region of interest" description="Disordered" evidence="6">
    <location>
        <begin position="492"/>
        <end position="576"/>
    </location>
</feature>
<dbReference type="OrthoDB" id="690068at2759"/>
<feature type="compositionally biased region" description="Low complexity" evidence="6">
    <location>
        <begin position="368"/>
        <end position="380"/>
    </location>
</feature>
<feature type="compositionally biased region" description="Basic and acidic residues" evidence="6">
    <location>
        <begin position="754"/>
        <end position="769"/>
    </location>
</feature>
<dbReference type="GO" id="GO:0000981">
    <property type="term" value="F:DNA-binding transcription factor activity, RNA polymerase II-specific"/>
    <property type="evidence" value="ECO:0007669"/>
    <property type="project" value="TreeGrafter"/>
</dbReference>
<evidence type="ECO:0000259" key="7">
    <source>
        <dbReference type="PROSITE" id="PS50888"/>
    </source>
</evidence>
<evidence type="ECO:0000256" key="6">
    <source>
        <dbReference type="SAM" id="MobiDB-lite"/>
    </source>
</evidence>
<evidence type="ECO:0000313" key="8">
    <source>
        <dbReference type="EMBL" id="KIM36694.1"/>
    </source>
</evidence>
<feature type="compositionally biased region" description="Basic residues" evidence="6">
    <location>
        <begin position="299"/>
        <end position="309"/>
    </location>
</feature>
<feature type="compositionally biased region" description="Basic residues" evidence="6">
    <location>
        <begin position="240"/>
        <end position="254"/>
    </location>
</feature>
<evidence type="ECO:0000313" key="9">
    <source>
        <dbReference type="Proteomes" id="UP000053424"/>
    </source>
</evidence>
<reference evidence="8 9" key="1">
    <citation type="submission" date="2014-04" db="EMBL/GenBank/DDBJ databases">
        <authorList>
            <consortium name="DOE Joint Genome Institute"/>
            <person name="Kuo A."/>
            <person name="Gay G."/>
            <person name="Dore J."/>
            <person name="Kohler A."/>
            <person name="Nagy L.G."/>
            <person name="Floudas D."/>
            <person name="Copeland A."/>
            <person name="Barry K.W."/>
            <person name="Cichocki N."/>
            <person name="Veneault-Fourrey C."/>
            <person name="LaButti K."/>
            <person name="Lindquist E.A."/>
            <person name="Lipzen A."/>
            <person name="Lundell T."/>
            <person name="Morin E."/>
            <person name="Murat C."/>
            <person name="Sun H."/>
            <person name="Tunlid A."/>
            <person name="Henrissat B."/>
            <person name="Grigoriev I.V."/>
            <person name="Hibbett D.S."/>
            <person name="Martin F."/>
            <person name="Nordberg H.P."/>
            <person name="Cantor M.N."/>
            <person name="Hua S.X."/>
        </authorList>
    </citation>
    <scope>NUCLEOTIDE SEQUENCE [LARGE SCALE GENOMIC DNA]</scope>
    <source>
        <strain evidence="9">h7</strain>
    </source>
</reference>
<feature type="domain" description="BHLH" evidence="7">
    <location>
        <begin position="563"/>
        <end position="696"/>
    </location>
</feature>
<dbReference type="STRING" id="686832.A0A0C3BXD0"/>
<dbReference type="InterPro" id="IPR036638">
    <property type="entry name" value="HLH_DNA-bd_sf"/>
</dbReference>
<keyword evidence="4" id="KW-0804">Transcription</keyword>
<accession>A0A0C3BXD0</accession>
<feature type="region of interest" description="Disordered" evidence="6">
    <location>
        <begin position="716"/>
        <end position="858"/>
    </location>
</feature>
<evidence type="ECO:0000256" key="2">
    <source>
        <dbReference type="ARBA" id="ARBA00023015"/>
    </source>
</evidence>
<feature type="compositionally biased region" description="Low complexity" evidence="6">
    <location>
        <begin position="119"/>
        <end position="131"/>
    </location>
</feature>
<evidence type="ECO:0000256" key="4">
    <source>
        <dbReference type="ARBA" id="ARBA00023163"/>
    </source>
</evidence>
<dbReference type="SUPFAM" id="SSF47459">
    <property type="entry name" value="HLH, helix-loop-helix DNA-binding domain"/>
    <property type="match status" value="1"/>
</dbReference>
<evidence type="ECO:0000256" key="5">
    <source>
        <dbReference type="ARBA" id="ARBA00023242"/>
    </source>
</evidence>
<feature type="compositionally biased region" description="Basic and acidic residues" evidence="6">
    <location>
        <begin position="814"/>
        <end position="829"/>
    </location>
</feature>
<evidence type="ECO:0000256" key="1">
    <source>
        <dbReference type="ARBA" id="ARBA00004123"/>
    </source>
</evidence>
<dbReference type="Proteomes" id="UP000053424">
    <property type="component" value="Unassembled WGS sequence"/>
</dbReference>
<dbReference type="CDD" id="cd11387">
    <property type="entry name" value="bHLHzip_USF_MITF"/>
    <property type="match status" value="1"/>
</dbReference>
<dbReference type="InterPro" id="IPR011598">
    <property type="entry name" value="bHLH_dom"/>
</dbReference>
<dbReference type="AlphaFoldDB" id="A0A0C3BXD0"/>
<keyword evidence="9" id="KW-1185">Reference proteome</keyword>
<feature type="compositionally biased region" description="Basic and acidic residues" evidence="6">
    <location>
        <begin position="567"/>
        <end position="576"/>
    </location>
</feature>
<sequence>MSFFSSSPYKPQIRQEGFSPTPATNTNGGGGSPPPESIDSPTLNNNSPGGGVGGAGGGGGGGFNDLFSHSFLESASTSQNPNPRKYPSSSSGSSNDAGGTNMDFGEELASLMSGDRSPQGQNHHQHQNQYHHQQDEGQQHRGYGPSAHNIFDGGAMLPHAGAHPSSVSSTASLHSEYHGAGGYNMRYEPVPEAGSPALSSSTSGNANPPPSAFHHFSAVTRHTPSPIHSSSMHSPSHSHSQIHGHSLTRSRSRSRPPPPTVGASSSSLGAGGGGVGPARTTRARRNNSVSGTSPPPAFGHHHHHGRPHPHAIVIPGSRSAAAAAAANAGSGGGSGWFHANITNSASEFSLPTPPSDVLHHSFGSLGNNNNFGSAHNPHPLSQHHSHSHSLGGQQYTPFSLSPPASSDHHTLPPVSSLHSPLYASGGGGPKSPSLGMDFSLNNFGGVGASAGSGHTPLNLGGVASSPMIASPLMTQGGFGGRAGSAGNGYVGSPSMSSSLPGGSLASSSSTLTGLAGTPNSSATTANGSNNANANVAPTTSTAPGATAAAQDKQSLLANEKRRRRRESHNAVERRRRDNINEKISELATLIPECMLDATASGTGGGSPSAMAPSPGLLDEPPLIPLPMQDSHPRKDSVSGLTGINVKEEQGGGDSPGGGASATTTAKGGAGGAEEGGVVKANKGMILRKSVEYIRYLQQLVTAQGARNRELERELSAYRGSSSNPNGGGSRGTPSDSEPGDAAHGSPPSSSALRYDNREQPQEREQEMMLHDGFSGMLPSMPEGEGEEEDGLGAGGERGVGLSMNMGMGMGMGMDVDRSEGAGKREERGRTRGVRRNGGVNGSWPNLSLKEEDDGPDGLGFMHAVGMQS</sequence>
<feature type="region of interest" description="Disordered" evidence="6">
    <location>
        <begin position="368"/>
        <end position="428"/>
    </location>
</feature>
<feature type="compositionally biased region" description="Polar residues" evidence="6">
    <location>
        <begin position="197"/>
        <end position="206"/>
    </location>
</feature>
<reference evidence="9" key="2">
    <citation type="submission" date="2015-01" db="EMBL/GenBank/DDBJ databases">
        <title>Evolutionary Origins and Diversification of the Mycorrhizal Mutualists.</title>
        <authorList>
            <consortium name="DOE Joint Genome Institute"/>
            <consortium name="Mycorrhizal Genomics Consortium"/>
            <person name="Kohler A."/>
            <person name="Kuo A."/>
            <person name="Nagy L.G."/>
            <person name="Floudas D."/>
            <person name="Copeland A."/>
            <person name="Barry K.W."/>
            <person name="Cichocki N."/>
            <person name="Veneault-Fourrey C."/>
            <person name="LaButti K."/>
            <person name="Lindquist E.A."/>
            <person name="Lipzen A."/>
            <person name="Lundell T."/>
            <person name="Morin E."/>
            <person name="Murat C."/>
            <person name="Riley R."/>
            <person name="Ohm R."/>
            <person name="Sun H."/>
            <person name="Tunlid A."/>
            <person name="Henrissat B."/>
            <person name="Grigoriev I.V."/>
            <person name="Hibbett D.S."/>
            <person name="Martin F."/>
        </authorList>
    </citation>
    <scope>NUCLEOTIDE SEQUENCE [LARGE SCALE GENOMIC DNA]</scope>
    <source>
        <strain evidence="9">h7</strain>
    </source>
</reference>
<organism evidence="8 9">
    <name type="scientific">Hebeloma cylindrosporum</name>
    <dbReference type="NCBI Taxonomy" id="76867"/>
    <lineage>
        <taxon>Eukaryota</taxon>
        <taxon>Fungi</taxon>
        <taxon>Dikarya</taxon>
        <taxon>Basidiomycota</taxon>
        <taxon>Agaricomycotina</taxon>
        <taxon>Agaricomycetes</taxon>
        <taxon>Agaricomycetidae</taxon>
        <taxon>Agaricales</taxon>
        <taxon>Agaricineae</taxon>
        <taxon>Hymenogastraceae</taxon>
        <taxon>Hebeloma</taxon>
    </lineage>
</organism>
<feature type="compositionally biased region" description="Polar residues" evidence="6">
    <location>
        <begin position="394"/>
        <end position="404"/>
    </location>
</feature>
<proteinExistence type="predicted"/>
<feature type="compositionally biased region" description="Low complexity" evidence="6">
    <location>
        <begin position="492"/>
        <end position="549"/>
    </location>
</feature>
<keyword evidence="3" id="KW-0238">DNA-binding</keyword>
<dbReference type="GO" id="GO:0005634">
    <property type="term" value="C:nucleus"/>
    <property type="evidence" value="ECO:0007669"/>
    <property type="project" value="UniProtKB-SubCell"/>
</dbReference>
<dbReference type="GO" id="GO:0000978">
    <property type="term" value="F:RNA polymerase II cis-regulatory region sequence-specific DNA binding"/>
    <property type="evidence" value="ECO:0007669"/>
    <property type="project" value="TreeGrafter"/>
</dbReference>
<protein>
    <recommendedName>
        <fullName evidence="7">BHLH domain-containing protein</fullName>
    </recommendedName>
</protein>
<dbReference type="GO" id="GO:0046983">
    <property type="term" value="F:protein dimerization activity"/>
    <property type="evidence" value="ECO:0007669"/>
    <property type="project" value="InterPro"/>
</dbReference>
<dbReference type="Gene3D" id="4.10.280.10">
    <property type="entry name" value="Helix-loop-helix DNA-binding domain"/>
    <property type="match status" value="1"/>
</dbReference>
<dbReference type="PANTHER" id="PTHR45776:SF2">
    <property type="entry name" value="MIP04163P"/>
    <property type="match status" value="1"/>
</dbReference>
<dbReference type="PROSITE" id="PS50888">
    <property type="entry name" value="BHLH"/>
    <property type="match status" value="1"/>
</dbReference>
<dbReference type="PANTHER" id="PTHR45776">
    <property type="entry name" value="MIP04163P"/>
    <property type="match status" value="1"/>
</dbReference>
<comment type="subcellular location">
    <subcellularLocation>
        <location evidence="1">Nucleus</location>
    </subcellularLocation>
</comment>
<dbReference type="EMBL" id="KN831803">
    <property type="protein sequence ID" value="KIM36694.1"/>
    <property type="molecule type" value="Genomic_DNA"/>
</dbReference>
<feature type="region of interest" description="Disordered" evidence="6">
    <location>
        <begin position="597"/>
        <end position="675"/>
    </location>
</feature>
<dbReference type="HOGENOM" id="CLU_010505_0_0_1"/>
<feature type="compositionally biased region" description="Polar residues" evidence="6">
    <location>
        <begin position="71"/>
        <end position="82"/>
    </location>
</feature>
<dbReference type="SMART" id="SM00353">
    <property type="entry name" value="HLH"/>
    <property type="match status" value="1"/>
</dbReference>
<dbReference type="Pfam" id="PF00010">
    <property type="entry name" value="HLH"/>
    <property type="match status" value="1"/>
</dbReference>
<keyword evidence="5" id="KW-0539">Nucleus</keyword>
<gene>
    <name evidence="8" type="ORF">M413DRAFT_31527</name>
</gene>